<proteinExistence type="predicted"/>
<dbReference type="Proteomes" id="UP000650582">
    <property type="component" value="Unassembled WGS sequence"/>
</dbReference>
<dbReference type="EMBL" id="CAJMWR010000306">
    <property type="protein sequence ID" value="CAE6366616.1"/>
    <property type="molecule type" value="Genomic_DNA"/>
</dbReference>
<reference evidence="7" key="1">
    <citation type="submission" date="2020-09" db="EMBL/GenBank/DDBJ databases">
        <title>Comparative genome analyses of four rice-infecting Rhizoctonia solani isolates reveal extensive enrichment of homogalacturonan modification genes.</title>
        <authorList>
            <person name="Lee D.-Y."/>
            <person name="Jeon J."/>
            <person name="Kim K.-T."/>
            <person name="Cheong K."/>
            <person name="Song H."/>
            <person name="Choi G."/>
            <person name="Ko J."/>
            <person name="Opiyo S.O."/>
            <person name="Zuo S."/>
            <person name="Madhav S."/>
            <person name="Lee Y.-H."/>
            <person name="Wang G.-L."/>
        </authorList>
    </citation>
    <scope>NUCLEOTIDE SEQUENCE</scope>
    <source>
        <strain evidence="9">AG1-IA B2</strain>
        <strain evidence="7">AG1-IA YN-7</strain>
    </source>
</reference>
<dbReference type="EMBL" id="JACYCF010000021">
    <property type="protein sequence ID" value="KAF8750302.1"/>
    <property type="molecule type" value="Genomic_DNA"/>
</dbReference>
<feature type="domain" description="MYND-type" evidence="5">
    <location>
        <begin position="497"/>
        <end position="545"/>
    </location>
</feature>
<accession>A0A8H7H3P1</accession>
<name>A0A8H7H3P1_9AGAM</name>
<evidence type="ECO:0000256" key="2">
    <source>
        <dbReference type="ARBA" id="ARBA00022771"/>
    </source>
</evidence>
<keyword evidence="1" id="KW-0479">Metal-binding</keyword>
<reference evidence="6" key="2">
    <citation type="submission" date="2021-01" db="EMBL/GenBank/DDBJ databases">
        <authorList>
            <person name="Kaushik A."/>
        </authorList>
    </citation>
    <scope>NUCLEOTIDE SEQUENCE</scope>
    <source>
        <strain evidence="6">AG1-1A</strain>
    </source>
</reference>
<dbReference type="SUPFAM" id="SSF144232">
    <property type="entry name" value="HIT/MYND zinc finger-like"/>
    <property type="match status" value="1"/>
</dbReference>
<comment type="caution">
    <text evidence="7">The sequence shown here is derived from an EMBL/GenBank/DDBJ whole genome shotgun (WGS) entry which is preliminary data.</text>
</comment>
<evidence type="ECO:0000259" key="5">
    <source>
        <dbReference type="PROSITE" id="PS50865"/>
    </source>
</evidence>
<dbReference type="GO" id="GO:0008270">
    <property type="term" value="F:zinc ion binding"/>
    <property type="evidence" value="ECO:0007669"/>
    <property type="project" value="UniProtKB-KW"/>
</dbReference>
<dbReference type="EMBL" id="JACYCC010000050">
    <property type="protein sequence ID" value="KAF8676544.1"/>
    <property type="molecule type" value="Genomic_DNA"/>
</dbReference>
<protein>
    <recommendedName>
        <fullName evidence="5">MYND-type domain-containing protein</fullName>
    </recommendedName>
</protein>
<keyword evidence="2 4" id="KW-0863">Zinc-finger</keyword>
<evidence type="ECO:0000313" key="6">
    <source>
        <dbReference type="EMBL" id="CAE6366616.1"/>
    </source>
</evidence>
<evidence type="ECO:0000313" key="10">
    <source>
        <dbReference type="Proteomes" id="UP000650582"/>
    </source>
</evidence>
<dbReference type="PROSITE" id="PS50865">
    <property type="entry name" value="ZF_MYND_2"/>
    <property type="match status" value="1"/>
</dbReference>
<evidence type="ECO:0000256" key="4">
    <source>
        <dbReference type="PROSITE-ProRule" id="PRU00134"/>
    </source>
</evidence>
<evidence type="ECO:0000313" key="9">
    <source>
        <dbReference type="EMBL" id="KAF8750302.1"/>
    </source>
</evidence>
<organism evidence="7 10">
    <name type="scientific">Rhizoctonia solani</name>
    <dbReference type="NCBI Taxonomy" id="456999"/>
    <lineage>
        <taxon>Eukaryota</taxon>
        <taxon>Fungi</taxon>
        <taxon>Dikarya</taxon>
        <taxon>Basidiomycota</taxon>
        <taxon>Agaricomycotina</taxon>
        <taxon>Agaricomycetes</taxon>
        <taxon>Cantharellales</taxon>
        <taxon>Ceratobasidiaceae</taxon>
        <taxon>Rhizoctonia</taxon>
    </lineage>
</organism>
<evidence type="ECO:0000313" key="8">
    <source>
        <dbReference type="EMBL" id="KAF8676544.1"/>
    </source>
</evidence>
<gene>
    <name evidence="6" type="ORF">RDB_LOCUS16567</name>
    <name evidence="9" type="ORF">RHS01_09433</name>
    <name evidence="8" type="ORF">RHS04_06472</name>
    <name evidence="7" type="ORF">RHS04_08564</name>
</gene>
<keyword evidence="3" id="KW-0862">Zinc</keyword>
<sequence>MSQQLQKYLVHSAWGLPLDVYLAYAKKLPPPLPPHPDKVNDSLDLISAGKASLRDLETCLSLVNNQNEIKVFMREGLLTGCVTALRRYCEENPLIKHAYGLLCLRSLALITEVALLECVNPQNLTSVTQNARSHSILTRNVALVLQSWMAPQYDYPLKQKRHLRDLQWFTDFGSNQLICLPKFGRLAARDIEFILETLVSNSGLLQRLFRNYELQGHCSLLFVIWQKLLRINPIIPQTSKLGNLAFRYWICANKIEHSVLRHMFMWTITRLRDAGSSLRLTSNDANELRTVIECFIDKTYIPNIPSMEFMATHDVAGLTDFVVDGFKPEVLDMAIPLLEALFSRIWAEIEDGDPPDNEAVTRLTASSLMLLSRKFLKSFDWTALLALLLDEVDLVDLLGRVLLLHVKVTEDKRKNNPIILFRKRVTATMRAIYDCAPELVAYTFNEKFGDWLKTLRWISFQHPPQGPDVHNDIGLEQAHRKEVWMEIGMALGYDDKLFECDNPRCPGGDYAIVVCERCKGAAYCTLNCQRVHWSASDEGAHWRSCIPTAEHES</sequence>
<evidence type="ECO:0000256" key="3">
    <source>
        <dbReference type="ARBA" id="ARBA00022833"/>
    </source>
</evidence>
<dbReference type="Proteomes" id="UP000663840">
    <property type="component" value="Unassembled WGS sequence"/>
</dbReference>
<dbReference type="AlphaFoldDB" id="A0A8H7H3P1"/>
<evidence type="ECO:0000313" key="7">
    <source>
        <dbReference type="EMBL" id="KAF8670698.1"/>
    </source>
</evidence>
<dbReference type="InterPro" id="IPR002893">
    <property type="entry name" value="Znf_MYND"/>
</dbReference>
<dbReference type="EMBL" id="JACYCC010000236">
    <property type="protein sequence ID" value="KAF8670698.1"/>
    <property type="molecule type" value="Genomic_DNA"/>
</dbReference>
<dbReference type="Proteomes" id="UP000614334">
    <property type="component" value="Unassembled WGS sequence"/>
</dbReference>
<evidence type="ECO:0000256" key="1">
    <source>
        <dbReference type="ARBA" id="ARBA00022723"/>
    </source>
</evidence>